<protein>
    <submittedName>
        <fullName evidence="2">Uncharacterized protein</fullName>
    </submittedName>
</protein>
<evidence type="ECO:0000313" key="3">
    <source>
        <dbReference type="Proteomes" id="UP000321893"/>
    </source>
</evidence>
<proteinExistence type="predicted"/>
<dbReference type="InterPro" id="IPR044081">
    <property type="entry name" value="DUF5776"/>
</dbReference>
<dbReference type="OrthoDB" id="2330063at2"/>
<gene>
    <name evidence="2" type="ORF">LKE01_08800</name>
</gene>
<sequence length="599" mass="65472">MINKVQSVVTGSLRLIVVVATFVLVGILSGQTASVSADTPQLQGSISFTATNKQGNKQTIGESKASDGATYANPAQVYYNTQKYSDLIENYTLTNNTGVTANVESILNLPQITNTVPPTDPKYDPLTLIYDSSRQSDLQINVPSTFDKGYSYANSHYTKTFSNTSPLLALYAGKLSNAGITSWQFLTSGNSIQMQVPLIPNPNYDYSNPKSGYTRDTVPINGNNVAYNTHLNVRITAFKSIILNQESLSAATYNDLLNAAKSNIKKLFKDNATEEADHSKATIVVEPTNTPGSWDVTYTYDGVTIKIPGTTTELSSMSTKDFSVSYGSNWNSQKFNGITILKDANGNGVTPSNTNVTTTIKNSDGNTVNAVNTSDAGAVYYISYTYKGITQTVKVTVGQRGVTPNTPTSPTTPVTPTNPTNPNWNPSKPNGLNGTGLPNYAATKGSAVYSTKGIYMYKNANFKKSQRMAYYPISKRVNRHMFVVLGYARSNGGALRYKVRDVNHGTKTDGKIGYITANKKYVESVYYKTLPKNRKITVISKRGIHSYKHVNLTGRTGTYKTGKHLRVKKIVKHNLTTRYQLTNGDYITANKKLVIKGNY</sequence>
<keyword evidence="3" id="KW-1185">Reference proteome</keyword>
<comment type="caution">
    <text evidence="2">The sequence shown here is derived from an EMBL/GenBank/DDBJ whole genome shotgun (WGS) entry which is preliminary data.</text>
</comment>
<dbReference type="STRING" id="1423764.FC95_GL001175"/>
<dbReference type="RefSeq" id="WP_082619726.1">
    <property type="nucleotide sequence ID" value="NZ_BJVK01000008.1"/>
</dbReference>
<dbReference type="Proteomes" id="UP000321893">
    <property type="component" value="Unassembled WGS sequence"/>
</dbReference>
<feature type="region of interest" description="Disordered" evidence="1">
    <location>
        <begin position="400"/>
        <end position="437"/>
    </location>
</feature>
<reference evidence="2" key="1">
    <citation type="submission" date="2019-07" db="EMBL/GenBank/DDBJ databases">
        <title>Whole genome shotgun sequence of Lactobacillus kefiri NBRC 15888.</title>
        <authorList>
            <person name="Hosoyama A."/>
            <person name="Uohara A."/>
            <person name="Ohji S."/>
            <person name="Ichikawa N."/>
        </authorList>
    </citation>
    <scope>NUCLEOTIDE SEQUENCE [LARGE SCALE GENOMIC DNA]</scope>
    <source>
        <strain evidence="2">NBRC 15888</strain>
    </source>
</reference>
<organism evidence="2 3">
    <name type="scientific">Lentilactobacillus kefiri</name>
    <name type="common">Lactobacillus kefiri</name>
    <dbReference type="NCBI Taxonomy" id="33962"/>
    <lineage>
        <taxon>Bacteria</taxon>
        <taxon>Bacillati</taxon>
        <taxon>Bacillota</taxon>
        <taxon>Bacilli</taxon>
        <taxon>Lactobacillales</taxon>
        <taxon>Lactobacillaceae</taxon>
        <taxon>Lentilactobacillus</taxon>
    </lineage>
</organism>
<evidence type="ECO:0000256" key="1">
    <source>
        <dbReference type="SAM" id="MobiDB-lite"/>
    </source>
</evidence>
<feature type="compositionally biased region" description="Low complexity" evidence="1">
    <location>
        <begin position="403"/>
        <end position="430"/>
    </location>
</feature>
<dbReference type="Pfam" id="PF19087">
    <property type="entry name" value="DUF5776"/>
    <property type="match status" value="1"/>
</dbReference>
<name>A0A511DTA2_LENKE</name>
<evidence type="ECO:0000313" key="2">
    <source>
        <dbReference type="EMBL" id="GEL28060.1"/>
    </source>
</evidence>
<accession>A0A511DTA2</accession>
<dbReference type="GeneID" id="71566494"/>
<dbReference type="EMBL" id="BJVK01000008">
    <property type="protein sequence ID" value="GEL28060.1"/>
    <property type="molecule type" value="Genomic_DNA"/>
</dbReference>
<dbReference type="AlphaFoldDB" id="A0A511DTA2"/>